<reference evidence="3" key="1">
    <citation type="submission" date="2017-03" db="EMBL/GenBank/DDBJ databases">
        <title>Phytopthora megakarya and P. palmivora, two closely related causual agents of cacao black pod achieved similar genome size and gene model numbers by different mechanisms.</title>
        <authorList>
            <person name="Ali S."/>
            <person name="Shao J."/>
            <person name="Larry D.J."/>
            <person name="Kronmiller B."/>
            <person name="Shen D."/>
            <person name="Strem M.D."/>
            <person name="Melnick R.L."/>
            <person name="Guiltinan M.J."/>
            <person name="Tyler B.M."/>
            <person name="Meinhardt L.W."/>
            <person name="Bailey B.A."/>
        </authorList>
    </citation>
    <scope>NUCLEOTIDE SEQUENCE [LARGE SCALE GENOMIC DNA]</scope>
    <source>
        <strain evidence="3">zdho120</strain>
    </source>
</reference>
<proteinExistence type="predicted"/>
<feature type="region of interest" description="Disordered" evidence="1">
    <location>
        <begin position="1"/>
        <end position="52"/>
    </location>
</feature>
<organism evidence="2 3">
    <name type="scientific">Phytophthora megakarya</name>
    <dbReference type="NCBI Taxonomy" id="4795"/>
    <lineage>
        <taxon>Eukaryota</taxon>
        <taxon>Sar</taxon>
        <taxon>Stramenopiles</taxon>
        <taxon>Oomycota</taxon>
        <taxon>Peronosporomycetes</taxon>
        <taxon>Peronosporales</taxon>
        <taxon>Peronosporaceae</taxon>
        <taxon>Phytophthora</taxon>
    </lineage>
</organism>
<protein>
    <recommendedName>
        <fullName evidence="4">DUF1697 domain-containing protein</fullName>
    </recommendedName>
</protein>
<dbReference type="Proteomes" id="UP000198211">
    <property type="component" value="Unassembled WGS sequence"/>
</dbReference>
<dbReference type="STRING" id="4795.A0A225WTB5"/>
<dbReference type="Pfam" id="PF08002">
    <property type="entry name" value="DUF1697"/>
    <property type="match status" value="1"/>
</dbReference>
<dbReference type="Gene3D" id="3.30.70.1280">
    <property type="entry name" value="SP0830-like domains"/>
    <property type="match status" value="1"/>
</dbReference>
<sequence>MVANAKRKASAKVSSSPKAKRITRSSAVAVETNATEDIRPPAHATDGASDSQDKICSSSIKVVAFLRGVNIGGRTHSMKSIAEALGKAGFSNVATFLASGNVIFDAPTTSSDGTNSSMLAIEHRVEDTLEKLFGHHIAVFVRSMDEVTQLGEQVVKTATAVNVVLVKEELNKEQRKLVEALSTHDDTLEHLDKAFVWYSSTKMSESPLFKVAFDKKLNLPVTVRTVNTLRRIVKKFG</sequence>
<gene>
    <name evidence="2" type="ORF">PHMEG_0005277</name>
</gene>
<comment type="caution">
    <text evidence="2">The sequence shown here is derived from an EMBL/GenBank/DDBJ whole genome shotgun (WGS) entry which is preliminary data.</text>
</comment>
<dbReference type="AlphaFoldDB" id="A0A225WTB5"/>
<evidence type="ECO:0000313" key="2">
    <source>
        <dbReference type="EMBL" id="OWZ20329.1"/>
    </source>
</evidence>
<name>A0A225WTB5_9STRA</name>
<dbReference type="SUPFAM" id="SSF160379">
    <property type="entry name" value="SP0830-like"/>
    <property type="match status" value="1"/>
</dbReference>
<evidence type="ECO:0008006" key="4">
    <source>
        <dbReference type="Google" id="ProtNLM"/>
    </source>
</evidence>
<accession>A0A225WTB5</accession>
<dbReference type="PANTHER" id="PTHR36439">
    <property type="entry name" value="BLL4334 PROTEIN"/>
    <property type="match status" value="1"/>
</dbReference>
<feature type="compositionally biased region" description="Basic residues" evidence="1">
    <location>
        <begin position="1"/>
        <end position="10"/>
    </location>
</feature>
<dbReference type="OrthoDB" id="109291at2759"/>
<evidence type="ECO:0000313" key="3">
    <source>
        <dbReference type="Proteomes" id="UP000198211"/>
    </source>
</evidence>
<dbReference type="EMBL" id="NBNE01000336">
    <property type="protein sequence ID" value="OWZ20329.1"/>
    <property type="molecule type" value="Genomic_DNA"/>
</dbReference>
<dbReference type="PANTHER" id="PTHR36439:SF1">
    <property type="entry name" value="DUF1697 DOMAIN-CONTAINING PROTEIN"/>
    <property type="match status" value="1"/>
</dbReference>
<evidence type="ECO:0000256" key="1">
    <source>
        <dbReference type="SAM" id="MobiDB-lite"/>
    </source>
</evidence>
<dbReference type="InterPro" id="IPR012545">
    <property type="entry name" value="DUF1697"/>
</dbReference>
<keyword evidence="3" id="KW-1185">Reference proteome</keyword>